<keyword evidence="5" id="KW-0997">Cell inner membrane</keyword>
<dbReference type="GO" id="GO:0004888">
    <property type="term" value="F:transmembrane signaling receptor activity"/>
    <property type="evidence" value="ECO:0007669"/>
    <property type="project" value="InterPro"/>
</dbReference>
<dbReference type="Gene3D" id="1.20.120.30">
    <property type="entry name" value="Aspartate receptor, ligand-binding domain"/>
    <property type="match status" value="1"/>
</dbReference>
<sequence length="323" mass="35020">MWSNLKVRTCITLVLGLFLVAMLVSNGMAWLGMSSSNDKLERVNNAYSNQAVPAYDAYVMLLRARLNIVSSMMDLQEGRLKESADTLAHAQRQAGEARERFEAFLAVAKASSGADRVGAVETAFHAYLEVAARQMEAMQNQRLGEFVQLNPSAQRLNTAFDTAASAYLDRIDTDTDALVDDARAEHLRANTVTLVLIVLALALCAGCGVFIGRAVLRPLKEAGQHFDRIAAGDLTARVDVRNSNEIGQLFAGLKRMEESLTRTVAAVRRGVDEINVGSREISAGNTDLSSHTEEQAASLEETAASMEQLASTVKQNADNARQA</sequence>
<evidence type="ECO:0000313" key="16">
    <source>
        <dbReference type="EMBL" id="ETH30178.1"/>
    </source>
</evidence>
<feature type="domain" description="HAMP" evidence="15">
    <location>
        <begin position="213"/>
        <end position="265"/>
    </location>
</feature>
<feature type="transmembrane region" description="Helical" evidence="13">
    <location>
        <begin position="192"/>
        <end position="216"/>
    </location>
</feature>
<evidence type="ECO:0000256" key="8">
    <source>
        <dbReference type="ARBA" id="ARBA00023136"/>
    </source>
</evidence>
<dbReference type="PANTHER" id="PTHR43531">
    <property type="entry name" value="PROTEIN ICFG"/>
    <property type="match status" value="1"/>
</dbReference>
<evidence type="ECO:0000256" key="10">
    <source>
        <dbReference type="ARBA" id="ARBA00029447"/>
    </source>
</evidence>
<keyword evidence="9 11" id="KW-0807">Transducer</keyword>
<protein>
    <submittedName>
        <fullName evidence="16">Tar ligand binding domain-like protein</fullName>
    </submittedName>
</protein>
<dbReference type="SMART" id="SM00304">
    <property type="entry name" value="HAMP"/>
    <property type="match status" value="1"/>
</dbReference>
<feature type="domain" description="Methyl-accepting transducer" evidence="14">
    <location>
        <begin position="270"/>
        <end position="323"/>
    </location>
</feature>
<dbReference type="GO" id="GO:0005886">
    <property type="term" value="C:plasma membrane"/>
    <property type="evidence" value="ECO:0007669"/>
    <property type="project" value="UniProtKB-SubCell"/>
</dbReference>
<dbReference type="Proteomes" id="UP000018679">
    <property type="component" value="Unassembled WGS sequence"/>
</dbReference>
<evidence type="ECO:0000256" key="13">
    <source>
        <dbReference type="SAM" id="Phobius"/>
    </source>
</evidence>
<feature type="region of interest" description="Disordered" evidence="12">
    <location>
        <begin position="282"/>
        <end position="323"/>
    </location>
</feature>
<dbReference type="InterPro" id="IPR003660">
    <property type="entry name" value="HAMP_dom"/>
</dbReference>
<accession>A0AAI9NEE2</accession>
<feature type="compositionally biased region" description="Polar residues" evidence="12">
    <location>
        <begin position="308"/>
        <end position="323"/>
    </location>
</feature>
<evidence type="ECO:0000256" key="12">
    <source>
        <dbReference type="SAM" id="MobiDB-lite"/>
    </source>
</evidence>
<dbReference type="PROSITE" id="PS50111">
    <property type="entry name" value="CHEMOTAXIS_TRANSDUC_2"/>
    <property type="match status" value="1"/>
</dbReference>
<evidence type="ECO:0000256" key="11">
    <source>
        <dbReference type="PROSITE-ProRule" id="PRU00284"/>
    </source>
</evidence>
<evidence type="ECO:0000313" key="17">
    <source>
        <dbReference type="Proteomes" id="UP000018679"/>
    </source>
</evidence>
<dbReference type="RefSeq" id="WP_023997144.1">
    <property type="nucleotide sequence ID" value="NZ_AXSB02000033.1"/>
</dbReference>
<evidence type="ECO:0000256" key="1">
    <source>
        <dbReference type="ARBA" id="ARBA00004429"/>
    </source>
</evidence>
<dbReference type="AlphaFoldDB" id="A0AAI9NEE2"/>
<keyword evidence="2" id="KW-1003">Cell membrane</keyword>
<dbReference type="InterPro" id="IPR004089">
    <property type="entry name" value="MCPsignal_dom"/>
</dbReference>
<dbReference type="CDD" id="cd06225">
    <property type="entry name" value="HAMP"/>
    <property type="match status" value="1"/>
</dbReference>
<dbReference type="PROSITE" id="PS50885">
    <property type="entry name" value="HAMP"/>
    <property type="match status" value="1"/>
</dbReference>
<dbReference type="InterPro" id="IPR051310">
    <property type="entry name" value="MCP_chemotaxis"/>
</dbReference>
<dbReference type="PANTHER" id="PTHR43531:SF14">
    <property type="entry name" value="METHYL-ACCEPTING CHEMOTAXIS PROTEIN I-RELATED"/>
    <property type="match status" value="1"/>
</dbReference>
<evidence type="ECO:0000259" key="14">
    <source>
        <dbReference type="PROSITE" id="PS50111"/>
    </source>
</evidence>
<dbReference type="PRINTS" id="PR00260">
    <property type="entry name" value="CHEMTRNSDUCR"/>
</dbReference>
<evidence type="ECO:0000256" key="9">
    <source>
        <dbReference type="ARBA" id="ARBA00023224"/>
    </source>
</evidence>
<evidence type="ECO:0000256" key="7">
    <source>
        <dbReference type="ARBA" id="ARBA00022989"/>
    </source>
</evidence>
<name>A0AAI9NEE2_BORPT</name>
<dbReference type="InterPro" id="IPR035440">
    <property type="entry name" value="4HB_MCP_dom_sf"/>
</dbReference>
<dbReference type="EMBL" id="AXSB02000033">
    <property type="protein sequence ID" value="ETH30178.1"/>
    <property type="molecule type" value="Genomic_DNA"/>
</dbReference>
<feature type="non-terminal residue" evidence="16">
    <location>
        <position position="323"/>
    </location>
</feature>
<evidence type="ECO:0000256" key="3">
    <source>
        <dbReference type="ARBA" id="ARBA00022481"/>
    </source>
</evidence>
<proteinExistence type="inferred from homology"/>
<dbReference type="InterPro" id="IPR003122">
    <property type="entry name" value="Tar_rcpt_lig-bd"/>
</dbReference>
<comment type="similarity">
    <text evidence="10">Belongs to the methyl-accepting chemotaxis (MCP) protein family.</text>
</comment>
<keyword evidence="6 13" id="KW-0812">Transmembrane</keyword>
<comment type="subcellular location">
    <subcellularLocation>
        <location evidence="1">Cell inner membrane</location>
        <topology evidence="1">Multi-pass membrane protein</topology>
    </subcellularLocation>
</comment>
<dbReference type="InterPro" id="IPR004090">
    <property type="entry name" value="Chemotax_Me-accpt_rcpt"/>
</dbReference>
<keyword evidence="8 13" id="KW-0472">Membrane</keyword>
<dbReference type="SUPFAM" id="SSF58104">
    <property type="entry name" value="Methyl-accepting chemotaxis protein (MCP) signaling domain"/>
    <property type="match status" value="1"/>
</dbReference>
<dbReference type="GO" id="GO:0006935">
    <property type="term" value="P:chemotaxis"/>
    <property type="evidence" value="ECO:0007669"/>
    <property type="project" value="UniProtKB-KW"/>
</dbReference>
<keyword evidence="4" id="KW-0145">Chemotaxis</keyword>
<dbReference type="Pfam" id="PF02203">
    <property type="entry name" value="TarH"/>
    <property type="match status" value="1"/>
</dbReference>
<evidence type="ECO:0000256" key="5">
    <source>
        <dbReference type="ARBA" id="ARBA00022519"/>
    </source>
</evidence>
<dbReference type="GO" id="GO:0007165">
    <property type="term" value="P:signal transduction"/>
    <property type="evidence" value="ECO:0007669"/>
    <property type="project" value="UniProtKB-KW"/>
</dbReference>
<gene>
    <name evidence="16" type="ORF">L566_1897</name>
</gene>
<reference evidence="16 17" key="1">
    <citation type="journal article" date="2013" name="Genome Announc.">
        <title>Genome Sequences of 28 Bordetella pertussis U.S. Outbreak Strains Dating from 2010 to 2012.</title>
        <authorList>
            <person name="Harvill E.T."/>
            <person name="Goodfield L.L."/>
            <person name="Ivanov Y."/>
            <person name="Meyer J.A."/>
            <person name="Newth C."/>
            <person name="Cassiday P."/>
            <person name="Tondella M.L."/>
            <person name="Liao P."/>
            <person name="Zimmerman J."/>
            <person name="Meert K."/>
            <person name="Wessel D."/>
            <person name="Berger J."/>
            <person name="Dean J.M."/>
            <person name="Holubkov R."/>
            <person name="Burr J."/>
            <person name="Liu T."/>
            <person name="Brinkac L."/>
            <person name="Kim M."/>
            <person name="Losada L."/>
        </authorList>
    </citation>
    <scope>NUCLEOTIDE SEQUENCE [LARGE SCALE GENOMIC DNA]</scope>
    <source>
        <strain evidence="16 17">CHLA-26</strain>
    </source>
</reference>
<comment type="caution">
    <text evidence="16">The sequence shown here is derived from an EMBL/GenBank/DDBJ whole genome shotgun (WGS) entry which is preliminary data.</text>
</comment>
<keyword evidence="7 13" id="KW-1133">Transmembrane helix</keyword>
<evidence type="ECO:0000259" key="15">
    <source>
        <dbReference type="PROSITE" id="PS50885"/>
    </source>
</evidence>
<evidence type="ECO:0000256" key="6">
    <source>
        <dbReference type="ARBA" id="ARBA00022692"/>
    </source>
</evidence>
<dbReference type="SUPFAM" id="SSF47170">
    <property type="entry name" value="Aspartate receptor, ligand-binding domain"/>
    <property type="match status" value="1"/>
</dbReference>
<dbReference type="Gene3D" id="1.10.287.950">
    <property type="entry name" value="Methyl-accepting chemotaxis protein"/>
    <property type="match status" value="1"/>
</dbReference>
<organism evidence="16 17">
    <name type="scientific">Bordetella pertussis CHLA-26</name>
    <dbReference type="NCBI Taxonomy" id="1331284"/>
    <lineage>
        <taxon>Bacteria</taxon>
        <taxon>Pseudomonadati</taxon>
        <taxon>Pseudomonadota</taxon>
        <taxon>Betaproteobacteria</taxon>
        <taxon>Burkholderiales</taxon>
        <taxon>Alcaligenaceae</taxon>
        <taxon>Bordetella</taxon>
    </lineage>
</organism>
<evidence type="ECO:0000256" key="4">
    <source>
        <dbReference type="ARBA" id="ARBA00022500"/>
    </source>
</evidence>
<keyword evidence="3" id="KW-0488">Methylation</keyword>
<evidence type="ECO:0000256" key="2">
    <source>
        <dbReference type="ARBA" id="ARBA00022475"/>
    </source>
</evidence>
<dbReference type="Pfam" id="PF00672">
    <property type="entry name" value="HAMP"/>
    <property type="match status" value="1"/>
</dbReference>